<dbReference type="EMBL" id="CP023406">
    <property type="protein sequence ID" value="ATD68185.1"/>
    <property type="molecule type" value="Genomic_DNA"/>
</dbReference>
<dbReference type="GO" id="GO:0015628">
    <property type="term" value="P:protein secretion by the type II secretion system"/>
    <property type="evidence" value="ECO:0007669"/>
    <property type="project" value="TreeGrafter"/>
</dbReference>
<protein>
    <submittedName>
        <fullName evidence="3">Competence protein ComEA</fullName>
    </submittedName>
</protein>
<dbReference type="InterPro" id="IPR010994">
    <property type="entry name" value="RuvA_2-like"/>
</dbReference>
<feature type="signal peptide" evidence="2">
    <location>
        <begin position="1"/>
        <end position="23"/>
    </location>
</feature>
<evidence type="ECO:0000313" key="4">
    <source>
        <dbReference type="Proteomes" id="UP000218968"/>
    </source>
</evidence>
<dbReference type="NCBIfam" id="TIGR00426">
    <property type="entry name" value="competence protein ComEA helix-hairpin-helix repeat region"/>
    <property type="match status" value="1"/>
</dbReference>
<feature type="region of interest" description="Disordered" evidence="1">
    <location>
        <begin position="96"/>
        <end position="121"/>
    </location>
</feature>
<dbReference type="RefSeq" id="WP_096299317.1">
    <property type="nucleotide sequence ID" value="NZ_CP023406.1"/>
</dbReference>
<dbReference type="Pfam" id="PF12836">
    <property type="entry name" value="HHH_3"/>
    <property type="match status" value="1"/>
</dbReference>
<dbReference type="OrthoDB" id="7510573at2"/>
<evidence type="ECO:0000256" key="2">
    <source>
        <dbReference type="SAM" id="SignalP"/>
    </source>
</evidence>
<evidence type="ECO:0000256" key="1">
    <source>
        <dbReference type="SAM" id="MobiDB-lite"/>
    </source>
</evidence>
<keyword evidence="2" id="KW-0732">Signal</keyword>
<dbReference type="KEGG" id="lum:CNR27_12685"/>
<dbReference type="PANTHER" id="PTHR21180:SF32">
    <property type="entry name" value="ENDONUCLEASE_EXONUCLEASE_PHOSPHATASE FAMILY DOMAIN-CONTAINING PROTEIN 1"/>
    <property type="match status" value="1"/>
</dbReference>
<evidence type="ECO:0000313" key="3">
    <source>
        <dbReference type="EMBL" id="ATD68185.1"/>
    </source>
</evidence>
<dbReference type="Proteomes" id="UP000218968">
    <property type="component" value="Chromosome"/>
</dbReference>
<feature type="chain" id="PRO_5012787231" evidence="2">
    <location>
        <begin position="24"/>
        <end position="121"/>
    </location>
</feature>
<accession>A0A290XGA7</accession>
<sequence>MKSIRAMFVSLCLSLLLAGTAFANDTQKVNINTADAATLARALHNVGQAKAEAIVAYRNENGPFKSAEQLAMVKGIGMRTVEQNVDRIEVGAAAARPAAARPKPAAPAAAAAANKGAAPLR</sequence>
<keyword evidence="4" id="KW-1185">Reference proteome</keyword>
<gene>
    <name evidence="3" type="ORF">CNR27_12685</name>
</gene>
<dbReference type="SUPFAM" id="SSF47781">
    <property type="entry name" value="RuvA domain 2-like"/>
    <property type="match status" value="1"/>
</dbReference>
<reference evidence="4" key="1">
    <citation type="submission" date="2017-09" db="EMBL/GenBank/DDBJ databases">
        <title>Luteimonas liuhanmingii sp.nov., isolated from the intestinal contents of Tibetan Plateau Pika in Yushu, Qinghai Province, China.</title>
        <authorList>
            <person name="Gui Z."/>
        </authorList>
    </citation>
    <scope>NUCLEOTIDE SEQUENCE [LARGE SCALE GENOMIC DNA]</scope>
    <source>
        <strain evidence="4">100111</strain>
    </source>
</reference>
<dbReference type="AlphaFoldDB" id="A0A290XGA7"/>
<organism evidence="3 4">
    <name type="scientific">Luteimonas chenhongjianii</name>
    <dbReference type="NCBI Taxonomy" id="2006110"/>
    <lineage>
        <taxon>Bacteria</taxon>
        <taxon>Pseudomonadati</taxon>
        <taxon>Pseudomonadota</taxon>
        <taxon>Gammaproteobacteria</taxon>
        <taxon>Lysobacterales</taxon>
        <taxon>Lysobacteraceae</taxon>
        <taxon>Luteimonas</taxon>
    </lineage>
</organism>
<dbReference type="PANTHER" id="PTHR21180">
    <property type="entry name" value="ENDONUCLEASE/EXONUCLEASE/PHOSPHATASE FAMILY DOMAIN-CONTAINING PROTEIN 1"/>
    <property type="match status" value="1"/>
</dbReference>
<dbReference type="Gene3D" id="1.10.150.280">
    <property type="entry name" value="AF1531-like domain"/>
    <property type="match status" value="1"/>
</dbReference>
<name>A0A290XGA7_9GAMM</name>
<proteinExistence type="predicted"/>
<dbReference type="InterPro" id="IPR051675">
    <property type="entry name" value="Endo/Exo/Phosphatase_dom_1"/>
</dbReference>
<dbReference type="GO" id="GO:0015627">
    <property type="term" value="C:type II protein secretion system complex"/>
    <property type="evidence" value="ECO:0007669"/>
    <property type="project" value="TreeGrafter"/>
</dbReference>
<dbReference type="InterPro" id="IPR004509">
    <property type="entry name" value="Competence_ComEA_HhH"/>
</dbReference>